<keyword evidence="7" id="KW-1185">Reference proteome</keyword>
<dbReference type="PROSITE" id="PS51257">
    <property type="entry name" value="PROKAR_LIPOPROTEIN"/>
    <property type="match status" value="1"/>
</dbReference>
<dbReference type="SUPFAM" id="SSF53822">
    <property type="entry name" value="Periplasmic binding protein-like I"/>
    <property type="match status" value="1"/>
</dbReference>
<dbReference type="OrthoDB" id="7210494at2"/>
<evidence type="ECO:0000256" key="1">
    <source>
        <dbReference type="ARBA" id="ARBA00010062"/>
    </source>
</evidence>
<proteinExistence type="inferred from homology"/>
<sequence>MVTFFSKSRNALRCGFAGLALLALSACDASLVSNPLPGTGGQKIDPGARVPVALLLPKSDAAGGPVARSMENAVRLAIADLGDKANIDLRVYDTAGKPATAAAQAQAAVDGGAKIIIGPLFAEAANAAGNAVADENVVVLSLSNNASIAGGNVFVLSTTFGNTANRLLSYAARQGKKSAVIVHQNNVSGTTGRDAFAKAATRNGVTITRTVAYEFNPAAATAAGTQAAAAMTETGADTLLITAEAAGSLGFLAGTLPPGGGQYVGLTNWNISQVLTLPSLQGGWFTVPDPGRSAGFRSRYQAAYGSSPHNLAAGAYDGMAAIGTLIAAGKSNALTTAGLTRRQGFEGAAGIFRLLPDGTTERGLAIARVTNNALVVIDPAPRSFGGS</sequence>
<gene>
    <name evidence="6" type="ORF">ATO11_06190</name>
</gene>
<dbReference type="InterPro" id="IPR028081">
    <property type="entry name" value="Leu-bd"/>
</dbReference>
<keyword evidence="3" id="KW-0813">Transport</keyword>
<evidence type="ECO:0000256" key="2">
    <source>
        <dbReference type="ARBA" id="ARBA00022729"/>
    </source>
</evidence>
<dbReference type="InterPro" id="IPR051010">
    <property type="entry name" value="BCAA_transport"/>
</dbReference>
<dbReference type="InterPro" id="IPR028082">
    <property type="entry name" value="Peripla_BP_I"/>
</dbReference>
<dbReference type="Pfam" id="PF13458">
    <property type="entry name" value="Peripla_BP_6"/>
    <property type="match status" value="1"/>
</dbReference>
<evidence type="ECO:0000313" key="6">
    <source>
        <dbReference type="EMBL" id="KNG94951.1"/>
    </source>
</evidence>
<keyword evidence="2 4" id="KW-0732">Signal</keyword>
<organism evidence="6 7">
    <name type="scientific">Pseudaestuariivita atlantica</name>
    <dbReference type="NCBI Taxonomy" id="1317121"/>
    <lineage>
        <taxon>Bacteria</taxon>
        <taxon>Pseudomonadati</taxon>
        <taxon>Pseudomonadota</taxon>
        <taxon>Alphaproteobacteria</taxon>
        <taxon>Rhodobacterales</taxon>
        <taxon>Paracoccaceae</taxon>
        <taxon>Pseudaestuariivita</taxon>
    </lineage>
</organism>
<reference evidence="6 7" key="1">
    <citation type="journal article" date="2015" name="Int. J. Syst. Evol. Microbiol.">
        <title>Aestuariivita atlantica sp. nov., isolated from deep sea sediment of the Atlantic Ocean.</title>
        <authorList>
            <person name="Li G."/>
            <person name="Lai Q."/>
            <person name="Du Y."/>
            <person name="Liu X."/>
            <person name="Sun F."/>
            <person name="Shao Z."/>
        </authorList>
    </citation>
    <scope>NUCLEOTIDE SEQUENCE [LARGE SCALE GENOMIC DNA]</scope>
    <source>
        <strain evidence="6 7">22II-S11-z3</strain>
    </source>
</reference>
<dbReference type="Gene3D" id="3.40.50.2300">
    <property type="match status" value="3"/>
</dbReference>
<keyword evidence="3" id="KW-0029">Amino-acid transport</keyword>
<evidence type="ECO:0000256" key="4">
    <source>
        <dbReference type="SAM" id="SignalP"/>
    </source>
</evidence>
<dbReference type="PATRIC" id="fig|1317121.7.peg.1618"/>
<dbReference type="EMBL" id="AQQZ01000002">
    <property type="protein sequence ID" value="KNG94951.1"/>
    <property type="molecule type" value="Genomic_DNA"/>
</dbReference>
<evidence type="ECO:0000259" key="5">
    <source>
        <dbReference type="Pfam" id="PF13458"/>
    </source>
</evidence>
<name>A0A0L1JT73_9RHOB</name>
<dbReference type="GO" id="GO:0006865">
    <property type="term" value="P:amino acid transport"/>
    <property type="evidence" value="ECO:0007669"/>
    <property type="project" value="UniProtKB-KW"/>
</dbReference>
<comment type="caution">
    <text evidence="6">The sequence shown here is derived from an EMBL/GenBank/DDBJ whole genome shotgun (WGS) entry which is preliminary data.</text>
</comment>
<dbReference type="Proteomes" id="UP000036938">
    <property type="component" value="Unassembled WGS sequence"/>
</dbReference>
<feature type="chain" id="PRO_5005554246" description="Leucine-binding protein domain-containing protein" evidence="4">
    <location>
        <begin position="30"/>
        <end position="387"/>
    </location>
</feature>
<dbReference type="PANTHER" id="PTHR30483">
    <property type="entry name" value="LEUCINE-SPECIFIC-BINDING PROTEIN"/>
    <property type="match status" value="1"/>
</dbReference>
<feature type="domain" description="Leucine-binding protein" evidence="5">
    <location>
        <begin position="50"/>
        <end position="371"/>
    </location>
</feature>
<evidence type="ECO:0000256" key="3">
    <source>
        <dbReference type="ARBA" id="ARBA00022970"/>
    </source>
</evidence>
<accession>A0A0L1JT73</accession>
<comment type="similarity">
    <text evidence="1">Belongs to the leucine-binding protein family.</text>
</comment>
<dbReference type="AlphaFoldDB" id="A0A0L1JT73"/>
<feature type="signal peptide" evidence="4">
    <location>
        <begin position="1"/>
        <end position="29"/>
    </location>
</feature>
<dbReference type="CDD" id="cd06339">
    <property type="entry name" value="PBP1_YraM_LppC_lipoprotein-like"/>
    <property type="match status" value="1"/>
</dbReference>
<dbReference type="PANTHER" id="PTHR30483:SF6">
    <property type="entry name" value="PERIPLASMIC BINDING PROTEIN OF ABC TRANSPORTER FOR NATURAL AMINO ACIDS"/>
    <property type="match status" value="1"/>
</dbReference>
<protein>
    <recommendedName>
        <fullName evidence="5">Leucine-binding protein domain-containing protein</fullName>
    </recommendedName>
</protein>
<dbReference type="RefSeq" id="WP_050529943.1">
    <property type="nucleotide sequence ID" value="NZ_AQQZ01000002.1"/>
</dbReference>
<dbReference type="STRING" id="1317121.ATO11_06190"/>
<evidence type="ECO:0000313" key="7">
    <source>
        <dbReference type="Proteomes" id="UP000036938"/>
    </source>
</evidence>